<evidence type="ECO:0000313" key="4">
    <source>
        <dbReference type="EMBL" id="WCG23536.1"/>
    </source>
</evidence>
<dbReference type="Pfam" id="PF00582">
    <property type="entry name" value="Usp"/>
    <property type="match status" value="1"/>
</dbReference>
<reference evidence="4" key="1">
    <citation type="submission" date="2023-01" db="EMBL/GenBank/DDBJ databases">
        <title>Oxazolidinone resistance genes in florfenicol resistant enterococci from beef cattle and veal calves at slaughter.</title>
        <authorList>
            <person name="Biggel M."/>
        </authorList>
    </citation>
    <scope>NUCLEOTIDE SEQUENCE</scope>
    <source>
        <strain evidence="4">K204-1</strain>
    </source>
</reference>
<keyword evidence="2" id="KW-0963">Cytoplasm</keyword>
<dbReference type="GO" id="GO:0005737">
    <property type="term" value="C:cytoplasm"/>
    <property type="evidence" value="ECO:0007669"/>
    <property type="project" value="UniProtKB-SubCell"/>
</dbReference>
<name>A0AAE9XGY8_9ENTE</name>
<comment type="similarity">
    <text evidence="1 2">Belongs to the universal stress protein A family.</text>
</comment>
<dbReference type="EMBL" id="CP116507">
    <property type="protein sequence ID" value="WCG23536.1"/>
    <property type="molecule type" value="Genomic_DNA"/>
</dbReference>
<dbReference type="PANTHER" id="PTHR46268">
    <property type="entry name" value="STRESS RESPONSE PROTEIN NHAX"/>
    <property type="match status" value="1"/>
</dbReference>
<dbReference type="Gene3D" id="3.40.50.620">
    <property type="entry name" value="HUPs"/>
    <property type="match status" value="1"/>
</dbReference>
<dbReference type="PIRSF" id="PIRSF006276">
    <property type="entry name" value="UspA"/>
    <property type="match status" value="1"/>
</dbReference>
<proteinExistence type="inferred from homology"/>
<gene>
    <name evidence="4" type="ORF">PML95_04745</name>
</gene>
<dbReference type="InterPro" id="IPR006016">
    <property type="entry name" value="UspA"/>
</dbReference>
<dbReference type="RefSeq" id="WP_237662130.1">
    <property type="nucleotide sequence ID" value="NZ_BKBT01000009.1"/>
</dbReference>
<dbReference type="PRINTS" id="PR01438">
    <property type="entry name" value="UNVRSLSTRESS"/>
</dbReference>
<protein>
    <recommendedName>
        <fullName evidence="2">Universal stress protein</fullName>
    </recommendedName>
</protein>
<comment type="subcellular location">
    <subcellularLocation>
        <location evidence="2">Cytoplasm</location>
    </subcellularLocation>
</comment>
<evidence type="ECO:0000256" key="2">
    <source>
        <dbReference type="PIRNR" id="PIRNR006276"/>
    </source>
</evidence>
<dbReference type="InterPro" id="IPR014729">
    <property type="entry name" value="Rossmann-like_a/b/a_fold"/>
</dbReference>
<accession>A0AAE9XGY8</accession>
<evidence type="ECO:0000259" key="3">
    <source>
        <dbReference type="Pfam" id="PF00582"/>
    </source>
</evidence>
<dbReference type="InterPro" id="IPR006015">
    <property type="entry name" value="Universal_stress_UspA"/>
</dbReference>
<dbReference type="CDD" id="cd00293">
    <property type="entry name" value="USP-like"/>
    <property type="match status" value="1"/>
</dbReference>
<sequence length="143" mass="15865">MKGYQHILVAIDGSHSAEKAFQEALFLAELHHAHLYIACIVNDVEIAYSLYNYATMLADEKENVEKEVLKKLYDAKEYGVEKMTGIVELGNPKVYLAKTIPEQYPIDLIVVGASGKGGIQKWTVGSTTDYIVKHAPVNVLVVK</sequence>
<dbReference type="Proteomes" id="UP001179600">
    <property type="component" value="Chromosome"/>
</dbReference>
<dbReference type="PANTHER" id="PTHR46268:SF6">
    <property type="entry name" value="UNIVERSAL STRESS PROTEIN UP12"/>
    <property type="match status" value="1"/>
</dbReference>
<organism evidence="4 5">
    <name type="scientific">Vagococcus lutrae</name>
    <dbReference type="NCBI Taxonomy" id="81947"/>
    <lineage>
        <taxon>Bacteria</taxon>
        <taxon>Bacillati</taxon>
        <taxon>Bacillota</taxon>
        <taxon>Bacilli</taxon>
        <taxon>Lactobacillales</taxon>
        <taxon>Enterococcaceae</taxon>
        <taxon>Vagococcus</taxon>
    </lineage>
</organism>
<feature type="domain" description="UspA" evidence="3">
    <location>
        <begin position="4"/>
        <end position="143"/>
    </location>
</feature>
<evidence type="ECO:0000256" key="1">
    <source>
        <dbReference type="ARBA" id="ARBA00008791"/>
    </source>
</evidence>
<evidence type="ECO:0000313" key="5">
    <source>
        <dbReference type="Proteomes" id="UP001179600"/>
    </source>
</evidence>
<dbReference type="AlphaFoldDB" id="A0AAE9XGY8"/>
<dbReference type="GeneID" id="72384920"/>
<dbReference type="SUPFAM" id="SSF52402">
    <property type="entry name" value="Adenine nucleotide alpha hydrolases-like"/>
    <property type="match status" value="1"/>
</dbReference>